<dbReference type="SUPFAM" id="SSF56112">
    <property type="entry name" value="Protein kinase-like (PK-like)"/>
    <property type="match status" value="1"/>
</dbReference>
<dbReference type="Gene3D" id="1.10.510.10">
    <property type="entry name" value="Transferase(Phosphotransferase) domain 1"/>
    <property type="match status" value="1"/>
</dbReference>
<keyword evidence="9" id="KW-1185">Reference proteome</keyword>
<dbReference type="GO" id="GO:0005509">
    <property type="term" value="F:calcium ion binding"/>
    <property type="evidence" value="ECO:0007669"/>
    <property type="project" value="InterPro"/>
</dbReference>
<feature type="compositionally biased region" description="Polar residues" evidence="5">
    <location>
        <begin position="47"/>
        <end position="70"/>
    </location>
</feature>
<proteinExistence type="inferred from homology"/>
<dbReference type="Gene3D" id="3.30.200.20">
    <property type="entry name" value="Phosphorylase Kinase, domain 1"/>
    <property type="match status" value="1"/>
</dbReference>
<dbReference type="InterPro" id="IPR000719">
    <property type="entry name" value="Prot_kinase_dom"/>
</dbReference>
<dbReference type="Proteomes" id="UP001162131">
    <property type="component" value="Unassembled WGS sequence"/>
</dbReference>
<protein>
    <recommendedName>
        <fullName evidence="10">Calcium-dependent protein kinase</fullName>
    </recommendedName>
</protein>
<accession>A0AAU9JQV7</accession>
<keyword evidence="2" id="KW-0547">Nucleotide-binding</keyword>
<dbReference type="InterPro" id="IPR002048">
    <property type="entry name" value="EF_hand_dom"/>
</dbReference>
<dbReference type="InterPro" id="IPR011009">
    <property type="entry name" value="Kinase-like_dom_sf"/>
</dbReference>
<sequence length="550" mass="63515">MPLLSVYKFYNSIMGCCNSREEEKEPARKPKTPDQFLKRKKKLKRFNSNQAALNGNKTPESNNSQMTTKSLKPMDPDCDKSSSMESEKTSRTRRFSQSSLNLIQPIFSKSSNGNIKTLKVFAKSDFGSVKLISTYESDAKRVMKIIDLSKVRETEEDLVKLRKIKELDHPNIVKTYELIKTQNSIYLVRENLQGGSLLDRISKGNISEELACIYIHSILSALSYCHNKKIVHGNLKPNNILFASRLDHTSAKLISFGLSWNKIKMSSNLNALHFAAPEILEGKNENAKSDIWSLGVILHMMLIVRPPFHGETDHILIRSIEHGFTMDKNLFLYYSSEAQDLLEKMLVSNPNERISADEALDHPWFNRTIMKQKSFIRFLNFHTKNKIEKAILVSIINQQSLFEEKELKNIFDILDADHNQSINIKECYANHSLFGFTDHKEMKEIVEKSNIDDNYKFDFTVFVTAFTDWNAPDQIAKIKNALMPYDENNEGYLNVDKLKLSFHEYKNEEWQEFFVAADINNDKKTRIQKLVQFLSRGKSERLPNINIIMA</sequence>
<dbReference type="GO" id="GO:0005524">
    <property type="term" value="F:ATP binding"/>
    <property type="evidence" value="ECO:0007669"/>
    <property type="project" value="UniProtKB-KW"/>
</dbReference>
<dbReference type="EMBL" id="CAJZBQ010000047">
    <property type="protein sequence ID" value="CAG9329264.1"/>
    <property type="molecule type" value="Genomic_DNA"/>
</dbReference>
<comment type="similarity">
    <text evidence="4">Belongs to the protein kinase superfamily. Ser/Thr protein kinase family. CDPK subfamily.</text>
</comment>
<evidence type="ECO:0000256" key="5">
    <source>
        <dbReference type="SAM" id="MobiDB-lite"/>
    </source>
</evidence>
<evidence type="ECO:0000256" key="1">
    <source>
        <dbReference type="ARBA" id="ARBA00011245"/>
    </source>
</evidence>
<dbReference type="GO" id="GO:0004672">
    <property type="term" value="F:protein kinase activity"/>
    <property type="evidence" value="ECO:0007669"/>
    <property type="project" value="InterPro"/>
</dbReference>
<dbReference type="PROSITE" id="PS50222">
    <property type="entry name" value="EF_HAND_2"/>
    <property type="match status" value="1"/>
</dbReference>
<feature type="compositionally biased region" description="Basic and acidic residues" evidence="5">
    <location>
        <begin position="72"/>
        <end position="90"/>
    </location>
</feature>
<evidence type="ECO:0000256" key="2">
    <source>
        <dbReference type="ARBA" id="ARBA00022741"/>
    </source>
</evidence>
<evidence type="ECO:0000313" key="9">
    <source>
        <dbReference type="Proteomes" id="UP001162131"/>
    </source>
</evidence>
<feature type="region of interest" description="Disordered" evidence="5">
    <location>
        <begin position="20"/>
        <end position="96"/>
    </location>
</feature>
<dbReference type="PANTHER" id="PTHR24347">
    <property type="entry name" value="SERINE/THREONINE-PROTEIN KINASE"/>
    <property type="match status" value="1"/>
</dbReference>
<feature type="domain" description="EF-hand" evidence="7">
    <location>
        <begin position="402"/>
        <end position="437"/>
    </location>
</feature>
<evidence type="ECO:0000259" key="6">
    <source>
        <dbReference type="PROSITE" id="PS50011"/>
    </source>
</evidence>
<dbReference type="FunFam" id="1.10.510.10:FF:000571">
    <property type="entry name" value="Maternal embryonic leucine zipper kinase"/>
    <property type="match status" value="1"/>
</dbReference>
<keyword evidence="3" id="KW-0067">ATP-binding</keyword>
<name>A0AAU9JQV7_9CILI</name>
<dbReference type="AlphaFoldDB" id="A0AAU9JQV7"/>
<dbReference type="InterPro" id="IPR011992">
    <property type="entry name" value="EF-hand-dom_pair"/>
</dbReference>
<comment type="caution">
    <text evidence="8">The sequence shown here is derived from an EMBL/GenBank/DDBJ whole genome shotgun (WGS) entry which is preliminary data.</text>
</comment>
<dbReference type="SUPFAM" id="SSF47473">
    <property type="entry name" value="EF-hand"/>
    <property type="match status" value="1"/>
</dbReference>
<comment type="subunit">
    <text evidence="1">Monomer.</text>
</comment>
<feature type="domain" description="Protein kinase" evidence="6">
    <location>
        <begin position="115"/>
        <end position="365"/>
    </location>
</feature>
<evidence type="ECO:0000256" key="4">
    <source>
        <dbReference type="ARBA" id="ARBA00024334"/>
    </source>
</evidence>
<dbReference type="Pfam" id="PF00069">
    <property type="entry name" value="Pkinase"/>
    <property type="match status" value="1"/>
</dbReference>
<evidence type="ECO:0000256" key="3">
    <source>
        <dbReference type="ARBA" id="ARBA00022840"/>
    </source>
</evidence>
<gene>
    <name evidence="8" type="ORF">BSTOLATCC_MIC48090</name>
</gene>
<dbReference type="Gene3D" id="1.10.238.10">
    <property type="entry name" value="EF-hand"/>
    <property type="match status" value="1"/>
</dbReference>
<dbReference type="PROSITE" id="PS50011">
    <property type="entry name" value="PROTEIN_KINASE_DOM"/>
    <property type="match status" value="1"/>
</dbReference>
<evidence type="ECO:0000259" key="7">
    <source>
        <dbReference type="PROSITE" id="PS50222"/>
    </source>
</evidence>
<organism evidence="8 9">
    <name type="scientific">Blepharisma stoltei</name>
    <dbReference type="NCBI Taxonomy" id="1481888"/>
    <lineage>
        <taxon>Eukaryota</taxon>
        <taxon>Sar</taxon>
        <taxon>Alveolata</taxon>
        <taxon>Ciliophora</taxon>
        <taxon>Postciliodesmatophora</taxon>
        <taxon>Heterotrichea</taxon>
        <taxon>Heterotrichida</taxon>
        <taxon>Blepharismidae</taxon>
        <taxon>Blepharisma</taxon>
    </lineage>
</organism>
<reference evidence="8" key="1">
    <citation type="submission" date="2021-09" db="EMBL/GenBank/DDBJ databases">
        <authorList>
            <consortium name="AG Swart"/>
            <person name="Singh M."/>
            <person name="Singh A."/>
            <person name="Seah K."/>
            <person name="Emmerich C."/>
        </authorList>
    </citation>
    <scope>NUCLEOTIDE SEQUENCE</scope>
    <source>
        <strain evidence="8">ATCC30299</strain>
    </source>
</reference>
<evidence type="ECO:0000313" key="8">
    <source>
        <dbReference type="EMBL" id="CAG9329264.1"/>
    </source>
</evidence>
<evidence type="ECO:0008006" key="10">
    <source>
        <dbReference type="Google" id="ProtNLM"/>
    </source>
</evidence>
<feature type="compositionally biased region" description="Basic and acidic residues" evidence="5">
    <location>
        <begin position="20"/>
        <end position="32"/>
    </location>
</feature>